<dbReference type="RefSeq" id="WP_149672651.1">
    <property type="nucleotide sequence ID" value="NZ_VTUZ01000018.1"/>
</dbReference>
<feature type="transmembrane region" description="Helical" evidence="2">
    <location>
        <begin position="73"/>
        <end position="89"/>
    </location>
</feature>
<sequence length="311" mass="32874">MLQTSDSAAWMSVFLALAAALAAALASVLTVALAAVGQRLLDRKSTRRPYWHAGALAAVLAGLLAAGTGASDAVIDASVAGAVFGAWLVRGCDLTRRPRLVTLLGSGMGLAVMSGGIVRYLSAATGRANAERIELYAAVFIGALIFATCAIALCKLRGALQLKAVTRPGHRIVNLFAILLCAWLGYGFVTEQAQPFGLAALLAMSALACSLGVHLMISREYSAAGDASHVSHALHVHAFAARCGGLALDKRGLLAQIEWHGGEEPAWTPRETGTLRASAYRYRRGGHDGASVTRRQRMRAWHRPTHFIARR</sequence>
<comment type="caution">
    <text evidence="4">The sequence shown here is derived from an EMBL/GenBank/DDBJ whole genome shotgun (WGS) entry which is preliminary data.</text>
</comment>
<evidence type="ECO:0000256" key="2">
    <source>
        <dbReference type="SAM" id="Phobius"/>
    </source>
</evidence>
<keyword evidence="5" id="KW-1185">Reference proteome</keyword>
<feature type="transmembrane region" description="Helical" evidence="2">
    <location>
        <begin position="12"/>
        <end position="37"/>
    </location>
</feature>
<dbReference type="PANTHER" id="PTHR44758:SF1">
    <property type="entry name" value="NAD(P) TRANSHYDROGENASE SUBUNIT BETA"/>
    <property type="match status" value="1"/>
</dbReference>
<feature type="transmembrane region" description="Helical" evidence="2">
    <location>
        <begin position="49"/>
        <end position="67"/>
    </location>
</feature>
<reference evidence="4 5" key="1">
    <citation type="submission" date="2019-08" db="EMBL/GenBank/DDBJ databases">
        <title>Paraburkholderia sp. DCY113.</title>
        <authorList>
            <person name="Kang J."/>
        </authorList>
    </citation>
    <scope>NUCLEOTIDE SEQUENCE [LARGE SCALE GENOMIC DNA]</scope>
    <source>
        <strain evidence="4 5">DCY113</strain>
    </source>
</reference>
<dbReference type="Proteomes" id="UP000325273">
    <property type="component" value="Unassembled WGS sequence"/>
</dbReference>
<protein>
    <submittedName>
        <fullName evidence="4">NAD(P)(+) transhydrogenase (Re/Si-specific) subunit beta</fullName>
    </submittedName>
</protein>
<name>A0A5B0GVJ8_9BURK</name>
<keyword evidence="2" id="KW-0472">Membrane</keyword>
<feature type="transmembrane region" description="Helical" evidence="2">
    <location>
        <begin position="135"/>
        <end position="160"/>
    </location>
</feature>
<keyword evidence="1" id="KW-0520">NAD</keyword>
<organism evidence="4 5">
    <name type="scientific">Paraburkholderia panacisoli</name>
    <dbReference type="NCBI Taxonomy" id="2603818"/>
    <lineage>
        <taxon>Bacteria</taxon>
        <taxon>Pseudomonadati</taxon>
        <taxon>Pseudomonadota</taxon>
        <taxon>Betaproteobacteria</taxon>
        <taxon>Burkholderiales</taxon>
        <taxon>Burkholderiaceae</taxon>
        <taxon>Paraburkholderia</taxon>
    </lineage>
</organism>
<feature type="transmembrane region" description="Helical" evidence="2">
    <location>
        <begin position="195"/>
        <end position="217"/>
    </location>
</feature>
<dbReference type="PANTHER" id="PTHR44758">
    <property type="entry name" value="NAD(P) TRANSHYDROGENASE SUBUNIT BETA"/>
    <property type="match status" value="1"/>
</dbReference>
<dbReference type="AlphaFoldDB" id="A0A5B0GVJ8"/>
<evidence type="ECO:0000313" key="5">
    <source>
        <dbReference type="Proteomes" id="UP000325273"/>
    </source>
</evidence>
<dbReference type="InterPro" id="IPR034300">
    <property type="entry name" value="PNTB-like"/>
</dbReference>
<dbReference type="EMBL" id="VTUZ01000018">
    <property type="protein sequence ID" value="KAA1006953.1"/>
    <property type="molecule type" value="Genomic_DNA"/>
</dbReference>
<evidence type="ECO:0000259" key="3">
    <source>
        <dbReference type="Pfam" id="PF02233"/>
    </source>
</evidence>
<accession>A0A5B0GVJ8</accession>
<keyword evidence="2" id="KW-1133">Transmembrane helix</keyword>
<feature type="transmembrane region" description="Helical" evidence="2">
    <location>
        <begin position="172"/>
        <end position="189"/>
    </location>
</feature>
<evidence type="ECO:0000313" key="4">
    <source>
        <dbReference type="EMBL" id="KAA1006953.1"/>
    </source>
</evidence>
<keyword evidence="2" id="KW-0812">Transmembrane</keyword>
<evidence type="ECO:0000256" key="1">
    <source>
        <dbReference type="ARBA" id="ARBA00023027"/>
    </source>
</evidence>
<dbReference type="Pfam" id="PF02233">
    <property type="entry name" value="PNTB"/>
    <property type="match status" value="1"/>
</dbReference>
<feature type="transmembrane region" description="Helical" evidence="2">
    <location>
        <begin position="101"/>
        <end position="123"/>
    </location>
</feature>
<gene>
    <name evidence="4" type="ORF">FVF58_25785</name>
</gene>
<proteinExistence type="predicted"/>
<feature type="domain" description="NADP transhydrogenase beta-like" evidence="3">
    <location>
        <begin position="52"/>
        <end position="218"/>
    </location>
</feature>